<keyword evidence="3" id="KW-1185">Reference proteome</keyword>
<accession>A0A9W8X524</accession>
<reference evidence="2" key="1">
    <citation type="submission" date="2022-10" db="EMBL/GenBank/DDBJ databases">
        <title>Tapping the CABI collections for fungal endophytes: first genome assemblies for Collariella, Neodidymelliopsis, Ascochyta clinopodiicola, Didymella pomorum, Didymosphaeria variabile, Neocosmospora piperis and Neocucurbitaria cava.</title>
        <authorList>
            <person name="Hill R."/>
        </authorList>
    </citation>
    <scope>NUCLEOTIDE SEQUENCE</scope>
    <source>
        <strain evidence="2">IMI 360193</strain>
    </source>
</reference>
<protein>
    <submittedName>
        <fullName evidence="2">Uncharacterized protein</fullName>
    </submittedName>
</protein>
<dbReference type="AlphaFoldDB" id="A0A9W8X524"/>
<evidence type="ECO:0000313" key="2">
    <source>
        <dbReference type="EMBL" id="KAJ4341268.1"/>
    </source>
</evidence>
<gene>
    <name evidence="2" type="ORF">N0V87_002010</name>
</gene>
<dbReference type="EMBL" id="JAPEUV010000012">
    <property type="protein sequence ID" value="KAJ4341268.1"/>
    <property type="molecule type" value="Genomic_DNA"/>
</dbReference>
<proteinExistence type="predicted"/>
<evidence type="ECO:0000256" key="1">
    <source>
        <dbReference type="SAM" id="MobiDB-lite"/>
    </source>
</evidence>
<feature type="compositionally biased region" description="Acidic residues" evidence="1">
    <location>
        <begin position="432"/>
        <end position="452"/>
    </location>
</feature>
<comment type="caution">
    <text evidence="2">The sequence shown here is derived from an EMBL/GenBank/DDBJ whole genome shotgun (WGS) entry which is preliminary data.</text>
</comment>
<feature type="compositionally biased region" description="Polar residues" evidence="1">
    <location>
        <begin position="481"/>
        <end position="506"/>
    </location>
</feature>
<feature type="region of interest" description="Disordered" evidence="1">
    <location>
        <begin position="384"/>
        <end position="506"/>
    </location>
</feature>
<dbReference type="OrthoDB" id="3779139at2759"/>
<feature type="compositionally biased region" description="Acidic residues" evidence="1">
    <location>
        <begin position="390"/>
        <end position="399"/>
    </location>
</feature>
<evidence type="ECO:0000313" key="3">
    <source>
        <dbReference type="Proteomes" id="UP001140562"/>
    </source>
</evidence>
<feature type="compositionally biased region" description="Polar residues" evidence="1">
    <location>
        <begin position="466"/>
        <end position="475"/>
    </location>
</feature>
<sequence>MCRFTRIYWTQCGHYTLSNTPEHTELCEIARDPDEEIRQGYDKAPAFCHPLPEDLEELGTQYRDSDRIAQTNCLFTLCDLCKESPDFSSEPRGAGSMIEKPVEQFGEYTDEDKVDLAKWRDLLLSNVTTAEAALRDFEELLANDRETAMTAIQSIRDGTVQSALLNCDGPERSLLFQRSYQEAGRLLVIIETYILFRMPRKFVNELLEVVQDKLYQADLRLPIFKILIKSISSYNTDPKAYEAALNLHADKLATRLGAPVAPDPDTFSHLTIEMPQHVRDTIATAERVRHLSIASHTSALRTRPYAPRPAFGDGKNSKALTVDVERAWKTPPERQGELSVLRKMGENVEVVYSAELETCAGLEHMGVGLWGEEQRLAQRETLGSVLEQQDGSDENEDTLVESPERSGKPSSLAEGQVRMVEKEATFMGMPLEDSEDEVSDGGDGDDGQEADGQDGGRQECNHYRSSRCNAANSLSPDLLQQKPTLTLVTQNRGAHCAASSNLSPKN</sequence>
<dbReference type="Proteomes" id="UP001140562">
    <property type="component" value="Unassembled WGS sequence"/>
</dbReference>
<name>A0A9W8X524_9PLEO</name>
<organism evidence="2 3">
    <name type="scientific">Didymella glomerata</name>
    <dbReference type="NCBI Taxonomy" id="749621"/>
    <lineage>
        <taxon>Eukaryota</taxon>
        <taxon>Fungi</taxon>
        <taxon>Dikarya</taxon>
        <taxon>Ascomycota</taxon>
        <taxon>Pezizomycotina</taxon>
        <taxon>Dothideomycetes</taxon>
        <taxon>Pleosporomycetidae</taxon>
        <taxon>Pleosporales</taxon>
        <taxon>Pleosporineae</taxon>
        <taxon>Didymellaceae</taxon>
        <taxon>Didymella</taxon>
    </lineage>
</organism>